<dbReference type="PRINTS" id="PR00080">
    <property type="entry name" value="SDRFAMILY"/>
</dbReference>
<dbReference type="AlphaFoldDB" id="A0A7W6DFG4"/>
<dbReference type="Proteomes" id="UP000552757">
    <property type="component" value="Unassembled WGS sequence"/>
</dbReference>
<evidence type="ECO:0000256" key="2">
    <source>
        <dbReference type="ARBA" id="ARBA00023002"/>
    </source>
</evidence>
<keyword evidence="2" id="KW-0560">Oxidoreductase</keyword>
<comment type="catalytic activity">
    <reaction evidence="3">
        <text>2,5-dichlorocyclohexa-2,5-dien-1,4-diol + NAD(+) = 2,5-dichlorohydroquinone + NADH + H(+)</text>
        <dbReference type="Rhea" id="RHEA:15741"/>
        <dbReference type="ChEBI" id="CHEBI:15378"/>
        <dbReference type="ChEBI" id="CHEBI:27545"/>
        <dbReference type="ChEBI" id="CHEBI:28975"/>
        <dbReference type="ChEBI" id="CHEBI:57540"/>
        <dbReference type="ChEBI" id="CHEBI:57945"/>
    </reaction>
</comment>
<protein>
    <submittedName>
        <fullName evidence="4">NAD(P)-dependent dehydrogenase (Short-subunit alcohol dehydrogenase family)</fullName>
    </submittedName>
</protein>
<evidence type="ECO:0000256" key="3">
    <source>
        <dbReference type="ARBA" id="ARBA00051383"/>
    </source>
</evidence>
<dbReference type="PANTHER" id="PTHR24321:SF8">
    <property type="entry name" value="ESTRADIOL 17-BETA-DEHYDROGENASE 8-RELATED"/>
    <property type="match status" value="1"/>
</dbReference>
<organism evidence="4 5">
    <name type="scientific">Sphingobium fontiphilum</name>
    <dbReference type="NCBI Taxonomy" id="944425"/>
    <lineage>
        <taxon>Bacteria</taxon>
        <taxon>Pseudomonadati</taxon>
        <taxon>Pseudomonadota</taxon>
        <taxon>Alphaproteobacteria</taxon>
        <taxon>Sphingomonadales</taxon>
        <taxon>Sphingomonadaceae</taxon>
        <taxon>Sphingobium</taxon>
    </lineage>
</organism>
<comment type="caution">
    <text evidence="4">The sequence shown here is derived from an EMBL/GenBank/DDBJ whole genome shotgun (WGS) entry which is preliminary data.</text>
</comment>
<dbReference type="PANTHER" id="PTHR24321">
    <property type="entry name" value="DEHYDROGENASES, SHORT CHAIN"/>
    <property type="match status" value="1"/>
</dbReference>
<sequence>MAKELDGKATLITGAAAGIGKAAAELFAREGARLMLSDVNGDGVEAVAADLRSQGFEAQAMATDVTSEADVAALVAATVKAYGRLDCAFNNAGIGHTPLSLLDVDAAMFNRYLAVNLTGVLWCMQHEIRQMLQQGGGTIVNTASLAGLAATPRMIPYTASKFGLIGITRSAASEFASKSIRINAVCPTSTDTEGMRDFIADQGIAPDRMFGPMGRMGTPLEIAEAALWLLSDRASFITGQALVASGGSSGQTA</sequence>
<dbReference type="GO" id="GO:0016491">
    <property type="term" value="F:oxidoreductase activity"/>
    <property type="evidence" value="ECO:0007669"/>
    <property type="project" value="UniProtKB-KW"/>
</dbReference>
<dbReference type="FunFam" id="3.40.50.720:FF:000084">
    <property type="entry name" value="Short-chain dehydrogenase reductase"/>
    <property type="match status" value="1"/>
</dbReference>
<dbReference type="InterPro" id="IPR020904">
    <property type="entry name" value="Sc_DH/Rdtase_CS"/>
</dbReference>
<proteinExistence type="inferred from homology"/>
<dbReference type="PROSITE" id="PS00061">
    <property type="entry name" value="ADH_SHORT"/>
    <property type="match status" value="1"/>
</dbReference>
<evidence type="ECO:0000256" key="1">
    <source>
        <dbReference type="ARBA" id="ARBA00006484"/>
    </source>
</evidence>
<dbReference type="Pfam" id="PF13561">
    <property type="entry name" value="adh_short_C2"/>
    <property type="match status" value="1"/>
</dbReference>
<reference evidence="4 5" key="1">
    <citation type="submission" date="2020-08" db="EMBL/GenBank/DDBJ databases">
        <title>Genomic Encyclopedia of Type Strains, Phase IV (KMG-IV): sequencing the most valuable type-strain genomes for metagenomic binning, comparative biology and taxonomic classification.</title>
        <authorList>
            <person name="Goeker M."/>
        </authorList>
    </citation>
    <scope>NUCLEOTIDE SEQUENCE [LARGE SCALE GENOMIC DNA]</scope>
    <source>
        <strain evidence="4 5">DSM 29348</strain>
    </source>
</reference>
<dbReference type="EMBL" id="JACIEB010000004">
    <property type="protein sequence ID" value="MBB3982311.1"/>
    <property type="molecule type" value="Genomic_DNA"/>
</dbReference>
<comment type="similarity">
    <text evidence="1">Belongs to the short-chain dehydrogenases/reductases (SDR) family.</text>
</comment>
<dbReference type="InterPro" id="IPR036291">
    <property type="entry name" value="NAD(P)-bd_dom_sf"/>
</dbReference>
<dbReference type="Gene3D" id="3.40.50.720">
    <property type="entry name" value="NAD(P)-binding Rossmann-like Domain"/>
    <property type="match status" value="1"/>
</dbReference>
<dbReference type="InterPro" id="IPR002347">
    <property type="entry name" value="SDR_fam"/>
</dbReference>
<dbReference type="CDD" id="cd05233">
    <property type="entry name" value="SDR_c"/>
    <property type="match status" value="1"/>
</dbReference>
<keyword evidence="5" id="KW-1185">Reference proteome</keyword>
<accession>A0A7W6DFG4</accession>
<dbReference type="RefSeq" id="WP_183955389.1">
    <property type="nucleotide sequence ID" value="NZ_JACIEB010000004.1"/>
</dbReference>
<dbReference type="NCBIfam" id="NF005559">
    <property type="entry name" value="PRK07231.1"/>
    <property type="match status" value="1"/>
</dbReference>
<evidence type="ECO:0000313" key="4">
    <source>
        <dbReference type="EMBL" id="MBB3982311.1"/>
    </source>
</evidence>
<name>A0A7W6DFG4_9SPHN</name>
<dbReference type="PRINTS" id="PR00081">
    <property type="entry name" value="GDHRDH"/>
</dbReference>
<dbReference type="SUPFAM" id="SSF51735">
    <property type="entry name" value="NAD(P)-binding Rossmann-fold domains"/>
    <property type="match status" value="1"/>
</dbReference>
<evidence type="ECO:0000313" key="5">
    <source>
        <dbReference type="Proteomes" id="UP000552757"/>
    </source>
</evidence>
<gene>
    <name evidence="4" type="ORF">GGR44_001974</name>
</gene>